<feature type="domain" description="Urease accessory protein UreH-like transmembrane" evidence="2">
    <location>
        <begin position="10"/>
        <end position="207"/>
    </location>
</feature>
<feature type="transmembrane region" description="Helical" evidence="1">
    <location>
        <begin position="6"/>
        <end position="33"/>
    </location>
</feature>
<gene>
    <name evidence="3" type="ORF">SY85_05175</name>
</gene>
<sequence length="239" mass="25975">MSVPEIITSAIIMGAVGSLHCIGMCGPLAFALPISHRNNWGRAAGGALYNFGRITTYSLLGVLLGLTSQYVISTRWQSVFSIVLGSGILLYLLVPAVWKSNRLKMMKGYDPFLFLGKALGKLLHSKKYSSVFSFGLLNGLLPCGMVYLAITFSFLTGSALKGGMFMFFFGLGTFPAMLGIVFFGSFLNQQLRLRLRRLVPVFLFVMAALLILRGLGLGIPYLSPDPPAYIVQGQEASCH</sequence>
<keyword evidence="1" id="KW-1133">Transmembrane helix</keyword>
<evidence type="ECO:0000259" key="2">
    <source>
        <dbReference type="Pfam" id="PF13386"/>
    </source>
</evidence>
<dbReference type="OrthoDB" id="594443at2"/>
<evidence type="ECO:0000256" key="1">
    <source>
        <dbReference type="SAM" id="Phobius"/>
    </source>
</evidence>
<dbReference type="RefSeq" id="WP_082886303.1">
    <property type="nucleotide sequence ID" value="NZ_CP011390.1"/>
</dbReference>
<feature type="transmembrane region" description="Helical" evidence="1">
    <location>
        <begin position="131"/>
        <end position="152"/>
    </location>
</feature>
<dbReference type="AlphaFoldDB" id="A0A172TSH0"/>
<keyword evidence="4" id="KW-1185">Reference proteome</keyword>
<reference evidence="3 4" key="2">
    <citation type="journal article" date="2016" name="Int. J. Syst. Evol. Microbiol.">
        <title>Flavisolibacter tropicus sp. nov., isolated from tropical soil.</title>
        <authorList>
            <person name="Lee J.J."/>
            <person name="Kang M.S."/>
            <person name="Kim G.S."/>
            <person name="Lee C.S."/>
            <person name="Lim S."/>
            <person name="Lee J."/>
            <person name="Roh S.H."/>
            <person name="Kang H."/>
            <person name="Ha J.M."/>
            <person name="Bae S."/>
            <person name="Jung H.Y."/>
            <person name="Kim M.K."/>
        </authorList>
    </citation>
    <scope>NUCLEOTIDE SEQUENCE [LARGE SCALE GENOMIC DNA]</scope>
    <source>
        <strain evidence="3 4">LCS9</strain>
    </source>
</reference>
<protein>
    <recommendedName>
        <fullName evidence="2">Urease accessory protein UreH-like transmembrane domain-containing protein</fullName>
    </recommendedName>
</protein>
<feature type="transmembrane region" description="Helical" evidence="1">
    <location>
        <begin position="198"/>
        <end position="219"/>
    </location>
</feature>
<keyword evidence="1" id="KW-0812">Transmembrane</keyword>
<feature type="transmembrane region" description="Helical" evidence="1">
    <location>
        <begin position="78"/>
        <end position="98"/>
    </location>
</feature>
<keyword evidence="1" id="KW-0472">Membrane</keyword>
<dbReference type="PANTHER" id="PTHR42208">
    <property type="entry name" value="HEAVY METAL TRANSPORTER-RELATED"/>
    <property type="match status" value="1"/>
</dbReference>
<dbReference type="EMBL" id="CP011390">
    <property type="protein sequence ID" value="ANE49980.1"/>
    <property type="molecule type" value="Genomic_DNA"/>
</dbReference>
<organism evidence="3 4">
    <name type="scientific">Flavisolibacter tropicus</name>
    <dbReference type="NCBI Taxonomy" id="1492898"/>
    <lineage>
        <taxon>Bacteria</taxon>
        <taxon>Pseudomonadati</taxon>
        <taxon>Bacteroidota</taxon>
        <taxon>Chitinophagia</taxon>
        <taxon>Chitinophagales</taxon>
        <taxon>Chitinophagaceae</taxon>
        <taxon>Flavisolibacter</taxon>
    </lineage>
</organism>
<dbReference type="InterPro" id="IPR039447">
    <property type="entry name" value="UreH-like_TM_dom"/>
</dbReference>
<dbReference type="PATRIC" id="fig|1492898.3.peg.1127"/>
<accession>A0A172TSH0</accession>
<dbReference type="Pfam" id="PF13386">
    <property type="entry name" value="DsbD_2"/>
    <property type="match status" value="1"/>
</dbReference>
<dbReference type="PANTHER" id="PTHR42208:SF1">
    <property type="entry name" value="HEAVY METAL TRANSPORTER"/>
    <property type="match status" value="1"/>
</dbReference>
<dbReference type="Proteomes" id="UP000077177">
    <property type="component" value="Chromosome"/>
</dbReference>
<name>A0A172TSH0_9BACT</name>
<reference evidence="4" key="1">
    <citation type="submission" date="2015-01" db="EMBL/GenBank/DDBJ databases">
        <title>Flavisolibacter sp./LCS9/ whole genome sequencing.</title>
        <authorList>
            <person name="Kim M.K."/>
            <person name="Srinivasan S."/>
            <person name="Lee J.-J."/>
        </authorList>
    </citation>
    <scope>NUCLEOTIDE SEQUENCE [LARGE SCALE GENOMIC DNA]</scope>
    <source>
        <strain evidence="4">LCS9</strain>
    </source>
</reference>
<feature type="transmembrane region" description="Helical" evidence="1">
    <location>
        <begin position="54"/>
        <end position="72"/>
    </location>
</feature>
<dbReference type="KEGG" id="fla:SY85_05175"/>
<feature type="transmembrane region" description="Helical" evidence="1">
    <location>
        <begin position="164"/>
        <end position="186"/>
    </location>
</feature>
<evidence type="ECO:0000313" key="3">
    <source>
        <dbReference type="EMBL" id="ANE49980.1"/>
    </source>
</evidence>
<evidence type="ECO:0000313" key="4">
    <source>
        <dbReference type="Proteomes" id="UP000077177"/>
    </source>
</evidence>
<proteinExistence type="predicted"/>
<dbReference type="STRING" id="1492898.SY85_05175"/>